<dbReference type="AlphaFoldDB" id="A0A2T0W3H2"/>
<organism evidence="2 3">
    <name type="scientific">Yoonia maritima</name>
    <dbReference type="NCBI Taxonomy" id="1435347"/>
    <lineage>
        <taxon>Bacteria</taxon>
        <taxon>Pseudomonadati</taxon>
        <taxon>Pseudomonadota</taxon>
        <taxon>Alphaproteobacteria</taxon>
        <taxon>Rhodobacterales</taxon>
        <taxon>Paracoccaceae</taxon>
        <taxon>Yoonia</taxon>
    </lineage>
</organism>
<keyword evidence="1" id="KW-0472">Membrane</keyword>
<dbReference type="OrthoDB" id="7652235at2"/>
<dbReference type="EMBL" id="PVTP01000002">
    <property type="protein sequence ID" value="PRY79749.1"/>
    <property type="molecule type" value="Genomic_DNA"/>
</dbReference>
<evidence type="ECO:0000313" key="3">
    <source>
        <dbReference type="Proteomes" id="UP000238007"/>
    </source>
</evidence>
<protein>
    <submittedName>
        <fullName evidence="2">Uncharacterized protein</fullName>
    </submittedName>
</protein>
<keyword evidence="1" id="KW-1133">Transmembrane helix</keyword>
<keyword evidence="1" id="KW-0812">Transmembrane</keyword>
<dbReference type="RefSeq" id="WP_133169747.1">
    <property type="nucleotide sequence ID" value="NZ_PVTP01000002.1"/>
</dbReference>
<accession>A0A2T0W3H2</accession>
<evidence type="ECO:0000256" key="1">
    <source>
        <dbReference type="SAM" id="Phobius"/>
    </source>
</evidence>
<feature type="transmembrane region" description="Helical" evidence="1">
    <location>
        <begin position="51"/>
        <end position="69"/>
    </location>
</feature>
<proteinExistence type="predicted"/>
<name>A0A2T0W3H2_9RHOB</name>
<sequence length="99" mass="10509">MSYLSSLVSSIAGLILFCIGAIGLSGVTVNPSPSITVLLSPMGYGDHVDSLYYWGIVFLGFWLVLYVFVRPAALTALAMVLGKSLVLKGWVPLLGVMSL</sequence>
<comment type="caution">
    <text evidence="2">The sequence shown here is derived from an EMBL/GenBank/DDBJ whole genome shotgun (WGS) entry which is preliminary data.</text>
</comment>
<reference evidence="2 3" key="1">
    <citation type="submission" date="2018-03" db="EMBL/GenBank/DDBJ databases">
        <title>Genomic Encyclopedia of Archaeal and Bacterial Type Strains, Phase II (KMG-II): from individual species to whole genera.</title>
        <authorList>
            <person name="Goeker M."/>
        </authorList>
    </citation>
    <scope>NUCLEOTIDE SEQUENCE [LARGE SCALE GENOMIC DNA]</scope>
    <source>
        <strain evidence="2 3">DSM 101533</strain>
    </source>
</reference>
<dbReference type="Proteomes" id="UP000238007">
    <property type="component" value="Unassembled WGS sequence"/>
</dbReference>
<feature type="transmembrane region" description="Helical" evidence="1">
    <location>
        <begin position="7"/>
        <end position="31"/>
    </location>
</feature>
<evidence type="ECO:0000313" key="2">
    <source>
        <dbReference type="EMBL" id="PRY79749.1"/>
    </source>
</evidence>
<gene>
    <name evidence="2" type="ORF">CLV80_102395</name>
</gene>
<keyword evidence="3" id="KW-1185">Reference proteome</keyword>